<evidence type="ECO:0000313" key="2">
    <source>
        <dbReference type="WBParaSite" id="Csp11.Scaffold629.g13954.t1"/>
    </source>
</evidence>
<name>A0A1I7U1P0_9PELO</name>
<evidence type="ECO:0000313" key="1">
    <source>
        <dbReference type="Proteomes" id="UP000095282"/>
    </source>
</evidence>
<organism evidence="1 2">
    <name type="scientific">Caenorhabditis tropicalis</name>
    <dbReference type="NCBI Taxonomy" id="1561998"/>
    <lineage>
        <taxon>Eukaryota</taxon>
        <taxon>Metazoa</taxon>
        <taxon>Ecdysozoa</taxon>
        <taxon>Nematoda</taxon>
        <taxon>Chromadorea</taxon>
        <taxon>Rhabditida</taxon>
        <taxon>Rhabditina</taxon>
        <taxon>Rhabditomorpha</taxon>
        <taxon>Rhabditoidea</taxon>
        <taxon>Rhabditidae</taxon>
        <taxon>Peloderinae</taxon>
        <taxon>Caenorhabditis</taxon>
    </lineage>
</organism>
<proteinExistence type="predicted"/>
<dbReference type="WBParaSite" id="Csp11.Scaffold629.g13954.t1">
    <property type="protein sequence ID" value="Csp11.Scaffold629.g13954.t1"/>
    <property type="gene ID" value="Csp11.Scaffold629.g13954"/>
</dbReference>
<accession>A0A1I7U1P0</accession>
<sequence>MKIVLIVYWKNIGLFWKEMLFHVAKKNCVRLKWKEISRPVNRDESSAAKVQALYRQSTRRRRSRKQCVKPNSRILAKATHI</sequence>
<dbReference type="AlphaFoldDB" id="A0A1I7U1P0"/>
<reference evidence="2" key="1">
    <citation type="submission" date="2016-11" db="UniProtKB">
        <authorList>
            <consortium name="WormBaseParasite"/>
        </authorList>
    </citation>
    <scope>IDENTIFICATION</scope>
</reference>
<keyword evidence="1" id="KW-1185">Reference proteome</keyword>
<protein>
    <submittedName>
        <fullName evidence="2">HTH_Tnp_Tc3_1 domain-containing protein</fullName>
    </submittedName>
</protein>
<dbReference type="Proteomes" id="UP000095282">
    <property type="component" value="Unplaced"/>
</dbReference>